<comment type="caution">
    <text evidence="1">The sequence shown here is derived from an EMBL/GenBank/DDBJ whole genome shotgun (WGS) entry which is preliminary data.</text>
</comment>
<dbReference type="AlphaFoldDB" id="A0A8H6RUJ2"/>
<dbReference type="OrthoDB" id="10401385at2759"/>
<sequence length="189" mass="21822">MAPKDHTKKCAKAVQPADEVVQKWWEDPIRIKAWEALKTKIDEARIPPTRIEAWEELKTKIDEAIDNMDTEYLEINDIHDLMLFRAARYAQDFLEDGVQIRAAVVTELQSQGETVQVESNDDLINGRGENTVKYAQAKALVIEMVQKTIMVKQEVRRLRQGISENAWKRIGEEARARRKQAYEKLVSMG</sequence>
<protein>
    <submittedName>
        <fullName evidence="1">Uncharacterized protein</fullName>
    </submittedName>
</protein>
<evidence type="ECO:0000313" key="2">
    <source>
        <dbReference type="Proteomes" id="UP000660729"/>
    </source>
</evidence>
<organism evidence="1 2">
    <name type="scientific">Pseudocercospora fuligena</name>
    <dbReference type="NCBI Taxonomy" id="685502"/>
    <lineage>
        <taxon>Eukaryota</taxon>
        <taxon>Fungi</taxon>
        <taxon>Dikarya</taxon>
        <taxon>Ascomycota</taxon>
        <taxon>Pezizomycotina</taxon>
        <taxon>Dothideomycetes</taxon>
        <taxon>Dothideomycetidae</taxon>
        <taxon>Mycosphaerellales</taxon>
        <taxon>Mycosphaerellaceae</taxon>
        <taxon>Pseudocercospora</taxon>
    </lineage>
</organism>
<dbReference type="EMBL" id="JABCIY010000008">
    <property type="protein sequence ID" value="KAF7197643.1"/>
    <property type="molecule type" value="Genomic_DNA"/>
</dbReference>
<proteinExistence type="predicted"/>
<dbReference type="Proteomes" id="UP000660729">
    <property type="component" value="Unassembled WGS sequence"/>
</dbReference>
<name>A0A8H6RUJ2_9PEZI</name>
<gene>
    <name evidence="1" type="ORF">HII31_00982</name>
</gene>
<reference evidence="1" key="1">
    <citation type="submission" date="2020-04" db="EMBL/GenBank/DDBJ databases">
        <title>Draft genome resource of the tomato pathogen Pseudocercospora fuligena.</title>
        <authorList>
            <person name="Zaccaron A."/>
        </authorList>
    </citation>
    <scope>NUCLEOTIDE SEQUENCE</scope>
    <source>
        <strain evidence="1">PF001</strain>
    </source>
</reference>
<evidence type="ECO:0000313" key="1">
    <source>
        <dbReference type="EMBL" id="KAF7197643.1"/>
    </source>
</evidence>
<accession>A0A8H6RUJ2</accession>
<keyword evidence="2" id="KW-1185">Reference proteome</keyword>